<reference evidence="2 4" key="2">
    <citation type="journal article" date="2013" name="J. Biotechnol.">
        <title>Establishment and interpretation of the genome sequence of the phytopathogenic fungus Rhizoctonia solani AG1-IB isolate 7/3/14.</title>
        <authorList>
            <person name="Wibberg D.W."/>
            <person name="Jelonek L.J."/>
            <person name="Rupp O.R."/>
            <person name="Hennig M.H."/>
            <person name="Eikmeyer F.E."/>
            <person name="Goesmann A.G."/>
            <person name="Hartmann A.H."/>
            <person name="Borriss R.B."/>
            <person name="Grosch R.G."/>
            <person name="Puehler A.P."/>
            <person name="Schlueter A.S."/>
        </authorList>
    </citation>
    <scope>NUCLEOTIDE SEQUENCE [LARGE SCALE GENOMIC DNA]</scope>
    <source>
        <strain evidence="4">AG1-IB / isolate 7/3/14</strain>
        <strain evidence="2">Isolate 7/3/14</strain>
    </source>
</reference>
<dbReference type="EMBL" id="CAOJ01013001">
    <property type="protein sequence ID" value="CCO34377.1"/>
    <property type="molecule type" value="Genomic_DNA"/>
</dbReference>
<protein>
    <submittedName>
        <fullName evidence="2">Uncharacterized protein</fullName>
    </submittedName>
</protein>
<name>M5CEL2_THACB</name>
<evidence type="ECO:0000313" key="3">
    <source>
        <dbReference type="EMBL" id="CEL54428.1"/>
    </source>
</evidence>
<feature type="region of interest" description="Disordered" evidence="1">
    <location>
        <begin position="47"/>
        <end position="75"/>
    </location>
</feature>
<dbReference type="Proteomes" id="UP000012065">
    <property type="component" value="Unassembled WGS sequence"/>
</dbReference>
<evidence type="ECO:0000256" key="1">
    <source>
        <dbReference type="SAM" id="MobiDB-lite"/>
    </source>
</evidence>
<dbReference type="AlphaFoldDB" id="M5CEL2"/>
<reference evidence="2" key="1">
    <citation type="submission" date="2012-10" db="EMBL/GenBank/DDBJ databases">
        <authorList>
            <person name="Jelonek L."/>
        </authorList>
    </citation>
    <scope>NUCLEOTIDE SEQUENCE</scope>
    <source>
        <strain evidence="2">Isolate 7/3/14</strain>
    </source>
</reference>
<evidence type="ECO:0000313" key="4">
    <source>
        <dbReference type="Proteomes" id="UP000012065"/>
    </source>
</evidence>
<dbReference type="HOGENOM" id="CLU_2672838_0_0_1"/>
<proteinExistence type="predicted"/>
<gene>
    <name evidence="2" type="ORF">BN14_08475</name>
    <name evidence="3" type="ORF">RSOLAG1IB_11675</name>
</gene>
<dbReference type="EMBL" id="LN679266">
    <property type="protein sequence ID" value="CEL54428.1"/>
    <property type="molecule type" value="Genomic_DNA"/>
</dbReference>
<keyword evidence="5" id="KW-1185">Reference proteome</keyword>
<dbReference type="Proteomes" id="UP000059188">
    <property type="component" value="Unassembled WGS sequence"/>
</dbReference>
<organism evidence="2 4">
    <name type="scientific">Thanatephorus cucumeris (strain AG1-IB / isolate 7/3/14)</name>
    <name type="common">Lettuce bottom rot fungus</name>
    <name type="synonym">Rhizoctonia solani</name>
    <dbReference type="NCBI Taxonomy" id="1108050"/>
    <lineage>
        <taxon>Eukaryota</taxon>
        <taxon>Fungi</taxon>
        <taxon>Dikarya</taxon>
        <taxon>Basidiomycota</taxon>
        <taxon>Agaricomycotina</taxon>
        <taxon>Agaricomycetes</taxon>
        <taxon>Cantharellales</taxon>
        <taxon>Ceratobasidiaceae</taxon>
        <taxon>Rhizoctonia</taxon>
        <taxon>Rhizoctonia solani AG-1</taxon>
    </lineage>
</organism>
<accession>M5CEL2</accession>
<reference evidence="3 5" key="3">
    <citation type="submission" date="2014-11" db="EMBL/GenBank/DDBJ databases">
        <authorList>
            <person name="Wibberg Daniel"/>
        </authorList>
    </citation>
    <scope>NUCLEOTIDE SEQUENCE [LARGE SCALE GENOMIC DNA]</scope>
    <source>
        <strain evidence="3">Rhizoctonia solani AG1-IB 7/3/14</strain>
    </source>
</reference>
<evidence type="ECO:0000313" key="2">
    <source>
        <dbReference type="EMBL" id="CCO34377.1"/>
    </source>
</evidence>
<evidence type="ECO:0000313" key="5">
    <source>
        <dbReference type="Proteomes" id="UP000059188"/>
    </source>
</evidence>
<sequence>MSGVKAHDNNCVAQDFEVVRETAKLLQECLYCICKILQEHKEKSIDLKEDNANQWRKSTKKPKTTEVVSKGDQIP</sequence>